<gene>
    <name evidence="2" type="ORF">ACFSBL_13270</name>
</gene>
<dbReference type="Proteomes" id="UP001597034">
    <property type="component" value="Unassembled WGS sequence"/>
</dbReference>
<dbReference type="EMBL" id="JBHUDO010000003">
    <property type="protein sequence ID" value="MFD1646655.1"/>
    <property type="molecule type" value="Genomic_DNA"/>
</dbReference>
<protein>
    <recommendedName>
        <fullName evidence="4">DUF5658 domain-containing protein</fullName>
    </recommendedName>
</protein>
<evidence type="ECO:0000256" key="1">
    <source>
        <dbReference type="SAM" id="Phobius"/>
    </source>
</evidence>
<keyword evidence="1" id="KW-0472">Membrane</keyword>
<name>A0ABD6DMT8_9EURY</name>
<comment type="caution">
    <text evidence="2">The sequence shown here is derived from an EMBL/GenBank/DDBJ whole genome shotgun (WGS) entry which is preliminary data.</text>
</comment>
<dbReference type="AlphaFoldDB" id="A0ABD6DMT8"/>
<accession>A0ABD6DMT8</accession>
<feature type="transmembrane region" description="Helical" evidence="1">
    <location>
        <begin position="124"/>
        <end position="143"/>
    </location>
</feature>
<evidence type="ECO:0000313" key="3">
    <source>
        <dbReference type="Proteomes" id="UP001597034"/>
    </source>
</evidence>
<keyword evidence="1" id="KW-0812">Transmembrane</keyword>
<feature type="transmembrane region" description="Helical" evidence="1">
    <location>
        <begin position="155"/>
        <end position="177"/>
    </location>
</feature>
<dbReference type="RefSeq" id="WP_256401263.1">
    <property type="nucleotide sequence ID" value="NZ_JANHJR010000003.1"/>
</dbReference>
<feature type="transmembrane region" description="Helical" evidence="1">
    <location>
        <begin position="92"/>
        <end position="112"/>
    </location>
</feature>
<organism evidence="2 3">
    <name type="scientific">Haloarchaeobius litoreus</name>
    <dbReference type="NCBI Taxonomy" id="755306"/>
    <lineage>
        <taxon>Archaea</taxon>
        <taxon>Methanobacteriati</taxon>
        <taxon>Methanobacteriota</taxon>
        <taxon>Stenosarchaea group</taxon>
        <taxon>Halobacteria</taxon>
        <taxon>Halobacteriales</taxon>
        <taxon>Halorubellaceae</taxon>
        <taxon>Haloarchaeobius</taxon>
    </lineage>
</organism>
<keyword evidence="3" id="KW-1185">Reference proteome</keyword>
<feature type="transmembrane region" description="Helical" evidence="1">
    <location>
        <begin position="31"/>
        <end position="51"/>
    </location>
</feature>
<evidence type="ECO:0008006" key="4">
    <source>
        <dbReference type="Google" id="ProtNLM"/>
    </source>
</evidence>
<evidence type="ECO:0000313" key="2">
    <source>
        <dbReference type="EMBL" id="MFD1646655.1"/>
    </source>
</evidence>
<keyword evidence="1" id="KW-1133">Transmembrane helix</keyword>
<sequence>MSTKTFQSKNQTQLFPRFHSFVRTLESHSRALWAAITALAVGDAASTYAALSLARELSESNPRVGEVNPATKGYLELVDSALSAMGVTAHELTLASLFPRVLLVLAILYAGYRILPSDYRALALPVYASTLGFAVVNNTMLAIPLYERLVWDSGFHIMIGLFVAGTAFLALVAVVSANS</sequence>
<proteinExistence type="predicted"/>
<reference evidence="2 3" key="1">
    <citation type="journal article" date="2019" name="Int. J. Syst. Evol. Microbiol.">
        <title>The Global Catalogue of Microorganisms (GCM) 10K type strain sequencing project: providing services to taxonomists for standard genome sequencing and annotation.</title>
        <authorList>
            <consortium name="The Broad Institute Genomics Platform"/>
            <consortium name="The Broad Institute Genome Sequencing Center for Infectious Disease"/>
            <person name="Wu L."/>
            <person name="Ma J."/>
        </authorList>
    </citation>
    <scope>NUCLEOTIDE SEQUENCE [LARGE SCALE GENOMIC DNA]</scope>
    <source>
        <strain evidence="2 3">CGMCC 1.10390</strain>
    </source>
</reference>